<dbReference type="AlphaFoldDB" id="A0AAW1FM92"/>
<dbReference type="Gene3D" id="3.30.420.10">
    <property type="entry name" value="Ribonuclease H-like superfamily/Ribonuclease H"/>
    <property type="match status" value="1"/>
</dbReference>
<keyword evidence="6" id="KW-0239">DNA-directed DNA polymerase</keyword>
<keyword evidence="11" id="KW-1185">Reference proteome</keyword>
<dbReference type="GO" id="GO:0003887">
    <property type="term" value="F:DNA-directed DNA polymerase activity"/>
    <property type="evidence" value="ECO:0007669"/>
    <property type="project" value="UniProtKB-KW"/>
</dbReference>
<comment type="similarity">
    <text evidence="1">Belongs to the DNA polymerase type-B family.</text>
</comment>
<keyword evidence="3" id="KW-0808">Transferase</keyword>
<accession>A0AAW1FM92</accession>
<name>A0AAW1FM92_ZOAVI</name>
<evidence type="ECO:0000256" key="1">
    <source>
        <dbReference type="ARBA" id="ARBA00005755"/>
    </source>
</evidence>
<evidence type="ECO:0000256" key="5">
    <source>
        <dbReference type="ARBA" id="ARBA00022705"/>
    </source>
</evidence>
<dbReference type="InterPro" id="IPR004868">
    <property type="entry name" value="DNA-dir_DNA_pol_B_mt/vir"/>
</dbReference>
<evidence type="ECO:0000256" key="6">
    <source>
        <dbReference type="ARBA" id="ARBA00022932"/>
    </source>
</evidence>
<dbReference type="EMBL" id="JBCEZU010000045">
    <property type="protein sequence ID" value="KAK9535955.1"/>
    <property type="molecule type" value="Genomic_DNA"/>
</dbReference>
<dbReference type="GO" id="GO:0000166">
    <property type="term" value="F:nucleotide binding"/>
    <property type="evidence" value="ECO:0007669"/>
    <property type="project" value="InterPro"/>
</dbReference>
<evidence type="ECO:0000256" key="3">
    <source>
        <dbReference type="ARBA" id="ARBA00022679"/>
    </source>
</evidence>
<dbReference type="Proteomes" id="UP001488805">
    <property type="component" value="Unassembled WGS sequence"/>
</dbReference>
<keyword evidence="7" id="KW-0238">DNA-binding</keyword>
<reference evidence="10 11" key="1">
    <citation type="journal article" date="2024" name="Genome Biol. Evol.">
        <title>Chromosome-level genome assembly of the viviparous eelpout Zoarces viviparus.</title>
        <authorList>
            <person name="Fuhrmann N."/>
            <person name="Brasseur M.V."/>
            <person name="Bakowski C.E."/>
            <person name="Podsiadlowski L."/>
            <person name="Prost S."/>
            <person name="Krehenwinkel H."/>
            <person name="Mayer C."/>
        </authorList>
    </citation>
    <scope>NUCLEOTIDE SEQUENCE [LARGE SCALE GENOMIC DNA]</scope>
    <source>
        <strain evidence="10">NO-MEL_2022_Ind0_liver</strain>
    </source>
</reference>
<dbReference type="InterPro" id="IPR043502">
    <property type="entry name" value="DNA/RNA_pol_sf"/>
</dbReference>
<evidence type="ECO:0000313" key="11">
    <source>
        <dbReference type="Proteomes" id="UP001488805"/>
    </source>
</evidence>
<evidence type="ECO:0000256" key="2">
    <source>
        <dbReference type="ARBA" id="ARBA00012417"/>
    </source>
</evidence>
<evidence type="ECO:0000256" key="4">
    <source>
        <dbReference type="ARBA" id="ARBA00022695"/>
    </source>
</evidence>
<evidence type="ECO:0000256" key="8">
    <source>
        <dbReference type="ARBA" id="ARBA00049244"/>
    </source>
</evidence>
<evidence type="ECO:0000256" key="7">
    <source>
        <dbReference type="ARBA" id="ARBA00023125"/>
    </source>
</evidence>
<dbReference type="EC" id="2.7.7.7" evidence="2"/>
<proteinExistence type="inferred from homology"/>
<comment type="caution">
    <text evidence="10">The sequence shown here is derived from an EMBL/GenBank/DDBJ whole genome shotgun (WGS) entry which is preliminary data.</text>
</comment>
<gene>
    <name evidence="10" type="ORF">VZT92_005785</name>
</gene>
<dbReference type="SUPFAM" id="SSF53098">
    <property type="entry name" value="Ribonuclease H-like"/>
    <property type="match status" value="1"/>
</dbReference>
<dbReference type="Pfam" id="PF03175">
    <property type="entry name" value="DNA_pol_B_2"/>
    <property type="match status" value="1"/>
</dbReference>
<dbReference type="PANTHER" id="PTHR33568">
    <property type="entry name" value="DNA POLYMERASE"/>
    <property type="match status" value="1"/>
</dbReference>
<organism evidence="10 11">
    <name type="scientific">Zoarces viviparus</name>
    <name type="common">Viviparous eelpout</name>
    <name type="synonym">Blennius viviparus</name>
    <dbReference type="NCBI Taxonomy" id="48416"/>
    <lineage>
        <taxon>Eukaryota</taxon>
        <taxon>Metazoa</taxon>
        <taxon>Chordata</taxon>
        <taxon>Craniata</taxon>
        <taxon>Vertebrata</taxon>
        <taxon>Euteleostomi</taxon>
        <taxon>Actinopterygii</taxon>
        <taxon>Neopterygii</taxon>
        <taxon>Teleostei</taxon>
        <taxon>Neoteleostei</taxon>
        <taxon>Acanthomorphata</taxon>
        <taxon>Eupercaria</taxon>
        <taxon>Perciformes</taxon>
        <taxon>Cottioidei</taxon>
        <taxon>Zoarcales</taxon>
        <taxon>Zoarcidae</taxon>
        <taxon>Zoarcinae</taxon>
        <taxon>Zoarces</taxon>
    </lineage>
</organism>
<feature type="domain" description="DNA-directed DNA polymerase family B mitochondria/virus" evidence="9">
    <location>
        <begin position="80"/>
        <end position="266"/>
    </location>
</feature>
<keyword evidence="4" id="KW-0548">Nucleotidyltransferase</keyword>
<sequence length="464" mass="52816">MVRGRVAGVITQAIDDSPEGSVLNVVLRIPSLSSDVQALLNAEDAYNVDLFMEQIAQVLQSNDESVSDDNLVLIVTRYRKPKYADYTFIAHNAAGFDNYILLEYFVKQWITPMVTMRGSRVILMYDRVLRQRWIDSFSFLPMRLSKTPAALGFEDLMKGYFPHKFNTRANEYIGCYPTPYYYGYDAMCDRDKNSFMGWYATVRNDTFDFQAEIRRYCINDVEVLRRACTVYRESFLECTQLDPFAFTTLASSCMGVFKTMFLPADTVALTYEGAYIAQNKAYSDVSIQWLEYVAHTQNVEIRHALNYDTLQERVLYCDTDSAVFTSRAGDMIPPLGSYLGDLTDEIKDGDVCGLPEEDYITEFVSGGPKCYAYYTRDGKTQVKCKGVTLNAKNATVVTPASLISLVHGFVANQNPNAHMMTASDTITRDKKQFHLRNATVLKKVQVVYNKRRVLSDYTTLPYGY</sequence>
<evidence type="ECO:0000313" key="10">
    <source>
        <dbReference type="EMBL" id="KAK9535955.1"/>
    </source>
</evidence>
<evidence type="ECO:0000259" key="9">
    <source>
        <dbReference type="Pfam" id="PF03175"/>
    </source>
</evidence>
<dbReference type="GO" id="GO:0003677">
    <property type="term" value="F:DNA binding"/>
    <property type="evidence" value="ECO:0007669"/>
    <property type="project" value="UniProtKB-KW"/>
</dbReference>
<comment type="catalytic activity">
    <reaction evidence="8">
        <text>DNA(n) + a 2'-deoxyribonucleoside 5'-triphosphate = DNA(n+1) + diphosphate</text>
        <dbReference type="Rhea" id="RHEA:22508"/>
        <dbReference type="Rhea" id="RHEA-COMP:17339"/>
        <dbReference type="Rhea" id="RHEA-COMP:17340"/>
        <dbReference type="ChEBI" id="CHEBI:33019"/>
        <dbReference type="ChEBI" id="CHEBI:61560"/>
        <dbReference type="ChEBI" id="CHEBI:173112"/>
        <dbReference type="EC" id="2.7.7.7"/>
    </reaction>
</comment>
<dbReference type="InterPro" id="IPR036397">
    <property type="entry name" value="RNaseH_sf"/>
</dbReference>
<dbReference type="Gene3D" id="3.90.1600.10">
    <property type="entry name" value="Palm domain of DNA polymerase"/>
    <property type="match status" value="1"/>
</dbReference>
<dbReference type="InterPro" id="IPR012337">
    <property type="entry name" value="RNaseH-like_sf"/>
</dbReference>
<dbReference type="SUPFAM" id="SSF56672">
    <property type="entry name" value="DNA/RNA polymerases"/>
    <property type="match status" value="1"/>
</dbReference>
<keyword evidence="5" id="KW-0235">DNA replication</keyword>
<dbReference type="PANTHER" id="PTHR33568:SF3">
    <property type="entry name" value="DNA-DIRECTED DNA POLYMERASE"/>
    <property type="match status" value="1"/>
</dbReference>
<dbReference type="GO" id="GO:0006260">
    <property type="term" value="P:DNA replication"/>
    <property type="evidence" value="ECO:0007669"/>
    <property type="project" value="UniProtKB-KW"/>
</dbReference>
<dbReference type="InterPro" id="IPR023211">
    <property type="entry name" value="DNA_pol_palm_dom_sf"/>
</dbReference>
<protein>
    <recommendedName>
        <fullName evidence="2">DNA-directed DNA polymerase</fullName>
        <ecNumber evidence="2">2.7.7.7</ecNumber>
    </recommendedName>
</protein>